<name>A0A538S7V5_UNCEI</name>
<dbReference type="PROSITE" id="PS51257">
    <property type="entry name" value="PROKAR_LIPOPROTEIN"/>
    <property type="match status" value="1"/>
</dbReference>
<dbReference type="SUPFAM" id="SSF49464">
    <property type="entry name" value="Carboxypeptidase regulatory domain-like"/>
    <property type="match status" value="1"/>
</dbReference>
<comment type="caution">
    <text evidence="1">The sequence shown here is derived from an EMBL/GenBank/DDBJ whole genome shotgun (WGS) entry which is preliminary data.</text>
</comment>
<sequence>MSRNHVMPFPPLRWIASLACAVGTLFLVTSCSKHSKVTGPEATTVIGRVVYADDANRGVPAVLVRAVGKNALANTDSTGWFALSVTAEDNEFLQLTLSKPGFDAATASLTVQAGAPNQLPAAVALARTGAGTSGPANTIVLKSASAFSIGVPHGGDSENATLVFEVLDASARPVDFSHRASIRFTLYQMTGGGARLSPDTVSTDSNGLAAATLTSGTLAQAVQIRAEVTGTAIHSEPVRVAIHGGLPNANHFSFGVERINFPGLDSLGATVKVTAYVGDRYSNPVQTGTAVYFSTTGGIIQGSAPTDDLGRSTVTLVSAAPFPNAVPALSDSAGIARITVQTMGENQTPLVLSSRAVMFSGHTSLSVTPTTFAVPLNGYQDFTITLWDVEHHNPLTGGTTIKVTATAGKLGADASVTLPDTWDPRYTHFTFRLNDPATGALVLVAPDGREVALRPVTHASKLST</sequence>
<gene>
    <name evidence="1" type="ORF">E6K73_13625</name>
</gene>
<reference evidence="1 2" key="1">
    <citation type="journal article" date="2019" name="Nat. Microbiol.">
        <title>Mediterranean grassland soil C-N compound turnover is dependent on rainfall and depth, and is mediated by genomically divergent microorganisms.</title>
        <authorList>
            <person name="Diamond S."/>
            <person name="Andeer P.F."/>
            <person name="Li Z."/>
            <person name="Crits-Christoph A."/>
            <person name="Burstein D."/>
            <person name="Anantharaman K."/>
            <person name="Lane K.R."/>
            <person name="Thomas B.C."/>
            <person name="Pan C."/>
            <person name="Northen T.R."/>
            <person name="Banfield J.F."/>
        </authorList>
    </citation>
    <scope>NUCLEOTIDE SEQUENCE [LARGE SCALE GENOMIC DNA]</scope>
    <source>
        <strain evidence="1">WS_3</strain>
    </source>
</reference>
<dbReference type="Gene3D" id="2.60.40.10">
    <property type="entry name" value="Immunoglobulins"/>
    <property type="match status" value="2"/>
</dbReference>
<dbReference type="AlphaFoldDB" id="A0A538S7V5"/>
<organism evidence="1 2">
    <name type="scientific">Eiseniibacteriota bacterium</name>
    <dbReference type="NCBI Taxonomy" id="2212470"/>
    <lineage>
        <taxon>Bacteria</taxon>
        <taxon>Candidatus Eiseniibacteriota</taxon>
    </lineage>
</organism>
<evidence type="ECO:0000313" key="2">
    <source>
        <dbReference type="Proteomes" id="UP000320184"/>
    </source>
</evidence>
<feature type="non-terminal residue" evidence="1">
    <location>
        <position position="464"/>
    </location>
</feature>
<dbReference type="InterPro" id="IPR013783">
    <property type="entry name" value="Ig-like_fold"/>
</dbReference>
<dbReference type="InterPro" id="IPR008964">
    <property type="entry name" value="Invasin/intimin_cell_adhesion"/>
</dbReference>
<dbReference type="InterPro" id="IPR008969">
    <property type="entry name" value="CarboxyPept-like_regulatory"/>
</dbReference>
<dbReference type="SUPFAM" id="SSF49373">
    <property type="entry name" value="Invasin/intimin cell-adhesion fragments"/>
    <property type="match status" value="2"/>
</dbReference>
<dbReference type="Proteomes" id="UP000320184">
    <property type="component" value="Unassembled WGS sequence"/>
</dbReference>
<proteinExistence type="predicted"/>
<evidence type="ECO:0008006" key="3">
    <source>
        <dbReference type="Google" id="ProtNLM"/>
    </source>
</evidence>
<evidence type="ECO:0000313" key="1">
    <source>
        <dbReference type="EMBL" id="TMQ47440.1"/>
    </source>
</evidence>
<accession>A0A538S7V5</accession>
<dbReference type="EMBL" id="VBOT01000183">
    <property type="protein sequence ID" value="TMQ47440.1"/>
    <property type="molecule type" value="Genomic_DNA"/>
</dbReference>
<protein>
    <recommendedName>
        <fullName evidence="3">Big-1 domain-containing protein</fullName>
    </recommendedName>
</protein>